<feature type="compositionally biased region" description="Low complexity" evidence="2">
    <location>
        <begin position="171"/>
        <end position="187"/>
    </location>
</feature>
<name>A0A016TJM7_9BILA</name>
<dbReference type="EMBL" id="JARK01001431">
    <property type="protein sequence ID" value="EYC03169.1"/>
    <property type="molecule type" value="Genomic_DNA"/>
</dbReference>
<keyword evidence="3" id="KW-1133">Transmembrane helix</keyword>
<organism evidence="4 5">
    <name type="scientific">Ancylostoma ceylanicum</name>
    <dbReference type="NCBI Taxonomy" id="53326"/>
    <lineage>
        <taxon>Eukaryota</taxon>
        <taxon>Metazoa</taxon>
        <taxon>Ecdysozoa</taxon>
        <taxon>Nematoda</taxon>
        <taxon>Chromadorea</taxon>
        <taxon>Rhabditida</taxon>
        <taxon>Rhabditina</taxon>
        <taxon>Rhabditomorpha</taxon>
        <taxon>Strongyloidea</taxon>
        <taxon>Ancylostomatidae</taxon>
        <taxon>Ancylostomatinae</taxon>
        <taxon>Ancylostoma</taxon>
    </lineage>
</organism>
<dbReference type="AlphaFoldDB" id="A0A016TJM7"/>
<reference evidence="5" key="1">
    <citation type="journal article" date="2015" name="Nat. Genet.">
        <title>The genome and transcriptome of the zoonotic hookworm Ancylostoma ceylanicum identify infection-specific gene families.</title>
        <authorList>
            <person name="Schwarz E.M."/>
            <person name="Hu Y."/>
            <person name="Antoshechkin I."/>
            <person name="Miller M.M."/>
            <person name="Sternberg P.W."/>
            <person name="Aroian R.V."/>
        </authorList>
    </citation>
    <scope>NUCLEOTIDE SEQUENCE</scope>
    <source>
        <strain evidence="5">HY135</strain>
    </source>
</reference>
<keyword evidence="5" id="KW-1185">Reference proteome</keyword>
<evidence type="ECO:0000313" key="5">
    <source>
        <dbReference type="Proteomes" id="UP000024635"/>
    </source>
</evidence>
<feature type="region of interest" description="Disordered" evidence="2">
    <location>
        <begin position="161"/>
        <end position="219"/>
    </location>
</feature>
<accession>A0A016TJM7</accession>
<comment type="caution">
    <text evidence="4">The sequence shown here is derived from an EMBL/GenBank/DDBJ whole genome shotgun (WGS) entry which is preliminary data.</text>
</comment>
<evidence type="ECO:0000256" key="2">
    <source>
        <dbReference type="SAM" id="MobiDB-lite"/>
    </source>
</evidence>
<sequence length="219" mass="23829">MGDTEEESRISHETGNIIKNIPSRISHISTFVSVTLIIVLIMVIAHVVRLIMGMQKTSKREAPSAIVIQAKEKPKKEIKKKKKASLACKHRSNYNLPSKKMMVDIEVNKEAMTEERRKKKEKEKELELMNPVTSMAIAAPPAYQTIQPSTDANAAPQIAVPPLAKPDIGGSSVQSQQNSANQSPAVSVRNIPHQSGSTIVSRTIKSESNATPSTTGGGR</sequence>
<feature type="transmembrane region" description="Helical" evidence="3">
    <location>
        <begin position="28"/>
        <end position="51"/>
    </location>
</feature>
<protein>
    <submittedName>
        <fullName evidence="4">Uncharacterized protein</fullName>
    </submittedName>
</protein>
<dbReference type="Proteomes" id="UP000024635">
    <property type="component" value="Unassembled WGS sequence"/>
</dbReference>
<evidence type="ECO:0000256" key="3">
    <source>
        <dbReference type="SAM" id="Phobius"/>
    </source>
</evidence>
<dbReference type="OrthoDB" id="5853435at2759"/>
<gene>
    <name evidence="4" type="primary">Acey_s0095.g2799</name>
    <name evidence="4" type="ORF">Y032_0095g2799</name>
</gene>
<keyword evidence="3" id="KW-0472">Membrane</keyword>
<feature type="compositionally biased region" description="Polar residues" evidence="2">
    <location>
        <begin position="192"/>
        <end position="219"/>
    </location>
</feature>
<feature type="coiled-coil region" evidence="1">
    <location>
        <begin position="102"/>
        <end position="129"/>
    </location>
</feature>
<proteinExistence type="predicted"/>
<evidence type="ECO:0000256" key="1">
    <source>
        <dbReference type="SAM" id="Coils"/>
    </source>
</evidence>
<keyword evidence="3" id="KW-0812">Transmembrane</keyword>
<keyword evidence="1" id="KW-0175">Coiled coil</keyword>
<evidence type="ECO:0000313" key="4">
    <source>
        <dbReference type="EMBL" id="EYC03169.1"/>
    </source>
</evidence>